<dbReference type="AlphaFoldDB" id="A0AAD8HBT5"/>
<evidence type="ECO:0000256" key="6">
    <source>
        <dbReference type="ARBA" id="ARBA00048679"/>
    </source>
</evidence>
<evidence type="ECO:0000256" key="5">
    <source>
        <dbReference type="ARBA" id="ARBA00047899"/>
    </source>
</evidence>
<accession>A0AAD8HBT5</accession>
<evidence type="ECO:0000259" key="9">
    <source>
        <dbReference type="Pfam" id="PF14380"/>
    </source>
</evidence>
<dbReference type="PANTHER" id="PTHR33138">
    <property type="entry name" value="OS01G0690200 PROTEIN"/>
    <property type="match status" value="1"/>
</dbReference>
<feature type="chain" id="PRO_5041977053" description="non-specific serine/threonine protein kinase" evidence="7">
    <location>
        <begin position="25"/>
        <end position="509"/>
    </location>
</feature>
<evidence type="ECO:0000256" key="3">
    <source>
        <dbReference type="ARBA" id="ARBA00022729"/>
    </source>
</evidence>
<dbReference type="Pfam" id="PF14380">
    <property type="entry name" value="WAK_assoc"/>
    <property type="match status" value="2"/>
</dbReference>
<reference evidence="10" key="1">
    <citation type="submission" date="2023-02" db="EMBL/GenBank/DDBJ databases">
        <title>Genome of toxic invasive species Heracleum sosnowskyi carries increased number of genes despite the absence of recent whole-genome duplications.</title>
        <authorList>
            <person name="Schelkunov M."/>
            <person name="Shtratnikova V."/>
            <person name="Makarenko M."/>
            <person name="Klepikova A."/>
            <person name="Omelchenko D."/>
            <person name="Novikova G."/>
            <person name="Obukhova E."/>
            <person name="Bogdanov V."/>
            <person name="Penin A."/>
            <person name="Logacheva M."/>
        </authorList>
    </citation>
    <scope>NUCLEOTIDE SEQUENCE</scope>
    <source>
        <strain evidence="10">Hsosn_3</strain>
        <tissue evidence="10">Leaf</tissue>
    </source>
</reference>
<dbReference type="EC" id="2.7.11.1" evidence="2"/>
<evidence type="ECO:0000256" key="7">
    <source>
        <dbReference type="SAM" id="SignalP"/>
    </source>
</evidence>
<feature type="signal peptide" evidence="7">
    <location>
        <begin position="1"/>
        <end position="24"/>
    </location>
</feature>
<keyword evidence="4" id="KW-0325">Glycoprotein</keyword>
<feature type="domain" description="Wall-associated receptor kinase C-terminal" evidence="9">
    <location>
        <begin position="171"/>
        <end position="242"/>
    </location>
</feature>
<keyword evidence="3 7" id="KW-0732">Signal</keyword>
<evidence type="ECO:0000313" key="11">
    <source>
        <dbReference type="Proteomes" id="UP001237642"/>
    </source>
</evidence>
<dbReference type="GO" id="GO:0030247">
    <property type="term" value="F:polysaccharide binding"/>
    <property type="evidence" value="ECO:0007669"/>
    <property type="project" value="InterPro"/>
</dbReference>
<evidence type="ECO:0000313" key="10">
    <source>
        <dbReference type="EMBL" id="KAK1363623.1"/>
    </source>
</evidence>
<dbReference type="Proteomes" id="UP001237642">
    <property type="component" value="Unassembled WGS sequence"/>
</dbReference>
<dbReference type="GO" id="GO:0004674">
    <property type="term" value="F:protein serine/threonine kinase activity"/>
    <property type="evidence" value="ECO:0007669"/>
    <property type="project" value="UniProtKB-EC"/>
</dbReference>
<protein>
    <recommendedName>
        <fullName evidence="2">non-specific serine/threonine protein kinase</fullName>
        <ecNumber evidence="2">2.7.11.1</ecNumber>
    </recommendedName>
</protein>
<dbReference type="GO" id="GO:0016020">
    <property type="term" value="C:membrane"/>
    <property type="evidence" value="ECO:0007669"/>
    <property type="project" value="UniProtKB-SubCell"/>
</dbReference>
<comment type="catalytic activity">
    <reaction evidence="6">
        <text>L-seryl-[protein] + ATP = O-phospho-L-seryl-[protein] + ADP + H(+)</text>
        <dbReference type="Rhea" id="RHEA:17989"/>
        <dbReference type="Rhea" id="RHEA-COMP:9863"/>
        <dbReference type="Rhea" id="RHEA-COMP:11604"/>
        <dbReference type="ChEBI" id="CHEBI:15378"/>
        <dbReference type="ChEBI" id="CHEBI:29999"/>
        <dbReference type="ChEBI" id="CHEBI:30616"/>
        <dbReference type="ChEBI" id="CHEBI:83421"/>
        <dbReference type="ChEBI" id="CHEBI:456216"/>
        <dbReference type="EC" id="2.7.11.1"/>
    </reaction>
</comment>
<evidence type="ECO:0000256" key="2">
    <source>
        <dbReference type="ARBA" id="ARBA00012513"/>
    </source>
</evidence>
<name>A0AAD8HBT5_9APIA</name>
<dbReference type="PANTHER" id="PTHR33138:SF87">
    <property type="entry name" value="WALL-ASSOCIATED RECEPTOR KINASE, GALACTURONAN-BINDING DOMAIN-CONTAINING PROTEIN"/>
    <property type="match status" value="1"/>
</dbReference>
<dbReference type="Pfam" id="PF13947">
    <property type="entry name" value="GUB_WAK_bind"/>
    <property type="match status" value="2"/>
</dbReference>
<reference evidence="10" key="2">
    <citation type="submission" date="2023-05" db="EMBL/GenBank/DDBJ databases">
        <authorList>
            <person name="Schelkunov M.I."/>
        </authorList>
    </citation>
    <scope>NUCLEOTIDE SEQUENCE</scope>
    <source>
        <strain evidence="10">Hsosn_3</strain>
        <tissue evidence="10">Leaf</tissue>
    </source>
</reference>
<dbReference type="InterPro" id="IPR025287">
    <property type="entry name" value="WAK_GUB"/>
</dbReference>
<feature type="domain" description="Wall-associated receptor kinase galacturonan-binding" evidence="8">
    <location>
        <begin position="277"/>
        <end position="340"/>
    </location>
</feature>
<sequence length="509" mass="56403">MDFQFLSWFPLYSVLLFLRTLVFMQILQCSSHPDEWYQSCGATFSCGTITGVGYPFRGNGDPEYCGYPNFLLKCSQENTTSIRLMNVTYRVLKIDQATQIMKIAREDVMDATCPRELVNTTFNYAVYDYTSAYMNITFLYGCPVSVKLQSPSFFSCGSKGYDSVDVVSGAQGPGNCNYSVVVPVLKTGTEGSVSLTHLDQLLQEGFEVRWKMDGKACSDCTRTGGRCGYSFSTNQTTCFCPGQPYLSDSCSATKRDSPGPDHLPTTSCQDDTQYVACAGRFRCANFSNLEYPFWGGGRTSYCGHPAFGLDCQGDVPLITLQSRKYRVLGIDTRSLLITVARQDLWNNTCPNLIYNTDLDYRLFKHPSSDENLTLSYGCGSLAVVPGTPYKFDCTVNGTSSSDNYFFTEATLAIAPPNCRNIISVPINQTSAQSLTTTTASQDDLQEVLKVGFRLNWEANDTNCNECARSGGRCGYNSTTSSFACYCFDRPYPFRCNETEPGNYNFPVCA</sequence>
<feature type="domain" description="Wall-associated receptor kinase C-terminal" evidence="9">
    <location>
        <begin position="412"/>
        <end position="488"/>
    </location>
</feature>
<keyword evidence="11" id="KW-1185">Reference proteome</keyword>
<comment type="caution">
    <text evidence="10">The sequence shown here is derived from an EMBL/GenBank/DDBJ whole genome shotgun (WGS) entry which is preliminary data.</text>
</comment>
<gene>
    <name evidence="10" type="ORF">POM88_039184</name>
</gene>
<proteinExistence type="predicted"/>
<evidence type="ECO:0000256" key="1">
    <source>
        <dbReference type="ARBA" id="ARBA00004167"/>
    </source>
</evidence>
<dbReference type="EMBL" id="JAUIZM010000009">
    <property type="protein sequence ID" value="KAK1363623.1"/>
    <property type="molecule type" value="Genomic_DNA"/>
</dbReference>
<organism evidence="10 11">
    <name type="scientific">Heracleum sosnowskyi</name>
    <dbReference type="NCBI Taxonomy" id="360622"/>
    <lineage>
        <taxon>Eukaryota</taxon>
        <taxon>Viridiplantae</taxon>
        <taxon>Streptophyta</taxon>
        <taxon>Embryophyta</taxon>
        <taxon>Tracheophyta</taxon>
        <taxon>Spermatophyta</taxon>
        <taxon>Magnoliopsida</taxon>
        <taxon>eudicotyledons</taxon>
        <taxon>Gunneridae</taxon>
        <taxon>Pentapetalae</taxon>
        <taxon>asterids</taxon>
        <taxon>campanulids</taxon>
        <taxon>Apiales</taxon>
        <taxon>Apiaceae</taxon>
        <taxon>Apioideae</taxon>
        <taxon>apioid superclade</taxon>
        <taxon>Tordylieae</taxon>
        <taxon>Tordyliinae</taxon>
        <taxon>Heracleum</taxon>
    </lineage>
</organism>
<feature type="domain" description="Wall-associated receptor kinase galacturonan-binding" evidence="8">
    <location>
        <begin position="40"/>
        <end position="105"/>
    </location>
</feature>
<comment type="subcellular location">
    <subcellularLocation>
        <location evidence="1">Membrane</location>
        <topology evidence="1">Single-pass membrane protein</topology>
    </subcellularLocation>
</comment>
<dbReference type="InterPro" id="IPR032872">
    <property type="entry name" value="WAK_assoc_C"/>
</dbReference>
<evidence type="ECO:0000259" key="8">
    <source>
        <dbReference type="Pfam" id="PF13947"/>
    </source>
</evidence>
<evidence type="ECO:0000256" key="4">
    <source>
        <dbReference type="ARBA" id="ARBA00023180"/>
    </source>
</evidence>
<comment type="catalytic activity">
    <reaction evidence="5">
        <text>L-threonyl-[protein] + ATP = O-phospho-L-threonyl-[protein] + ADP + H(+)</text>
        <dbReference type="Rhea" id="RHEA:46608"/>
        <dbReference type="Rhea" id="RHEA-COMP:11060"/>
        <dbReference type="Rhea" id="RHEA-COMP:11605"/>
        <dbReference type="ChEBI" id="CHEBI:15378"/>
        <dbReference type="ChEBI" id="CHEBI:30013"/>
        <dbReference type="ChEBI" id="CHEBI:30616"/>
        <dbReference type="ChEBI" id="CHEBI:61977"/>
        <dbReference type="ChEBI" id="CHEBI:456216"/>
        <dbReference type="EC" id="2.7.11.1"/>
    </reaction>
</comment>